<dbReference type="Gene3D" id="3.40.1440.10">
    <property type="entry name" value="GIY-YIG endonuclease"/>
    <property type="match status" value="1"/>
</dbReference>
<evidence type="ECO:0000313" key="3">
    <source>
        <dbReference type="Proteomes" id="UP001430796"/>
    </source>
</evidence>
<organism evidence="2 3">
    <name type="scientific">Marilutibacter chinensis</name>
    <dbReference type="NCBI Taxonomy" id="2912247"/>
    <lineage>
        <taxon>Bacteria</taxon>
        <taxon>Pseudomonadati</taxon>
        <taxon>Pseudomonadota</taxon>
        <taxon>Gammaproteobacteria</taxon>
        <taxon>Lysobacterales</taxon>
        <taxon>Lysobacteraceae</taxon>
        <taxon>Marilutibacter</taxon>
    </lineage>
</organism>
<dbReference type="CDD" id="cd10446">
    <property type="entry name" value="GIY-YIG_unchar_1"/>
    <property type="match status" value="1"/>
</dbReference>
<dbReference type="RefSeq" id="WP_237053361.1">
    <property type="nucleotide sequence ID" value="NZ_JAKJPO010000001.1"/>
</dbReference>
<dbReference type="SUPFAM" id="SSF82771">
    <property type="entry name" value="GIY-YIG endonuclease"/>
    <property type="match status" value="1"/>
</dbReference>
<dbReference type="EMBL" id="JAKJPO010000001">
    <property type="protein sequence ID" value="MCF7221016.1"/>
    <property type="molecule type" value="Genomic_DNA"/>
</dbReference>
<sequence length="273" mass="31462">MNLFDLLKVWEPTFEAKKAKVHLARYNGNERPLDVFLEGQFDEWQRWQNKRNFQREFVVSLVSAGSPTRWLYAGLFRSLDHVEEFDPKPHFYYTLERVPSCEEWVGRLYLQSRYTERHSYPKGETLADDLTVTELLAERLSISDFPGFKAVNLTKAQLDTVVRHQTAAWRAALSSVKGIYVITDTDTGRLYVGKASGADGIWGRWCAYAANGHGGNVALRNEFGIEATEERRHALRFAVLEIADLSATEEDLCERESHWKSVLLSREHGYNRN</sequence>
<dbReference type="InterPro" id="IPR035901">
    <property type="entry name" value="GIY-YIG_endonuc_sf"/>
</dbReference>
<evidence type="ECO:0000259" key="1">
    <source>
        <dbReference type="PROSITE" id="PS50164"/>
    </source>
</evidence>
<dbReference type="Proteomes" id="UP001430796">
    <property type="component" value="Unassembled WGS sequence"/>
</dbReference>
<gene>
    <name evidence="2" type="ORF">L3V18_04335</name>
</gene>
<feature type="domain" description="GIY-YIG" evidence="1">
    <location>
        <begin position="175"/>
        <end position="272"/>
    </location>
</feature>
<reference evidence="2 3" key="1">
    <citation type="submission" date="2022-01" db="EMBL/GenBank/DDBJ databases">
        <title>Lysobacter chinensis sp. nov., a bacterium isolated from cow dung compost.</title>
        <authorList>
            <person name="Liu Y."/>
        </authorList>
    </citation>
    <scope>NUCLEOTIDE SEQUENCE [LARGE SCALE GENOMIC DNA]</scope>
    <source>
        <strain evidence="2 3">TLK-CK17</strain>
    </source>
</reference>
<comment type="caution">
    <text evidence="2">The sequence shown here is derived from an EMBL/GenBank/DDBJ whole genome shotgun (WGS) entry which is preliminary data.</text>
</comment>
<keyword evidence="3" id="KW-1185">Reference proteome</keyword>
<reference evidence="3" key="2">
    <citation type="submission" date="2022-01" db="EMBL/GenBank/DDBJ databases">
        <title>Lysobacter chinensis sp. nov., a bacterium isolated from cow dung compost.</title>
        <authorList>
            <person name="Zhou L.Y."/>
        </authorList>
    </citation>
    <scope>NUCLEOTIDE SEQUENCE [LARGE SCALE GENOMIC DNA]</scope>
    <source>
        <strain evidence="3">TLK-CK17</strain>
    </source>
</reference>
<reference evidence="2 3" key="3">
    <citation type="submission" date="2022-01" db="EMBL/GenBank/DDBJ databases">
        <authorList>
            <person name="Zhou L.Y."/>
        </authorList>
    </citation>
    <scope>NUCLEOTIDE SEQUENCE [LARGE SCALE GENOMIC DNA]</scope>
    <source>
        <strain evidence="2 3">TLK-CK17</strain>
    </source>
</reference>
<evidence type="ECO:0000313" key="2">
    <source>
        <dbReference type="EMBL" id="MCF7221016.1"/>
    </source>
</evidence>
<proteinExistence type="predicted"/>
<dbReference type="InterPro" id="IPR000305">
    <property type="entry name" value="GIY-YIG_endonuc"/>
</dbReference>
<accession>A0ABS9HQ07</accession>
<dbReference type="PROSITE" id="PS50164">
    <property type="entry name" value="GIY_YIG"/>
    <property type="match status" value="1"/>
</dbReference>
<protein>
    <submittedName>
        <fullName evidence="2">GIY-YIG nuclease family protein</fullName>
    </submittedName>
</protein>
<name>A0ABS9HQ07_9GAMM</name>